<dbReference type="InterPro" id="IPR040057">
    <property type="entry name" value="Spe-39"/>
</dbReference>
<keyword evidence="7" id="KW-1185">Reference proteome</keyword>
<dbReference type="PANTHER" id="PTHR13364:SF6">
    <property type="entry name" value="SPERMATOGENESIS-DEFECTIVE PROTEIN 39 HOMOLOG"/>
    <property type="match status" value="1"/>
</dbReference>
<evidence type="ECO:0000256" key="4">
    <source>
        <dbReference type="ARBA" id="ARBA00022753"/>
    </source>
</evidence>
<keyword evidence="4" id="KW-0967">Endosome</keyword>
<dbReference type="Gene3D" id="1.10.150.780">
    <property type="entry name" value="Vps16, C-terminal region"/>
    <property type="match status" value="1"/>
</dbReference>
<organism evidence="6 7">
    <name type="scientific">Homarus americanus</name>
    <name type="common">American lobster</name>
    <dbReference type="NCBI Taxonomy" id="6706"/>
    <lineage>
        <taxon>Eukaryota</taxon>
        <taxon>Metazoa</taxon>
        <taxon>Ecdysozoa</taxon>
        <taxon>Arthropoda</taxon>
        <taxon>Crustacea</taxon>
        <taxon>Multicrustacea</taxon>
        <taxon>Malacostraca</taxon>
        <taxon>Eumalacostraca</taxon>
        <taxon>Eucarida</taxon>
        <taxon>Decapoda</taxon>
        <taxon>Pleocyemata</taxon>
        <taxon>Astacidea</taxon>
        <taxon>Nephropoidea</taxon>
        <taxon>Nephropidae</taxon>
        <taxon>Homarus</taxon>
    </lineage>
</organism>
<dbReference type="GO" id="GO:0005770">
    <property type="term" value="C:late endosome"/>
    <property type="evidence" value="ECO:0007669"/>
    <property type="project" value="UniProtKB-SubCell"/>
</dbReference>
<dbReference type="Proteomes" id="UP000747542">
    <property type="component" value="Unassembled WGS sequence"/>
</dbReference>
<dbReference type="AlphaFoldDB" id="A0A8J5NB59"/>
<dbReference type="PANTHER" id="PTHR13364">
    <property type="entry name" value="DEFECTIVE SPERMATOGENESIS PROTEIN 39"/>
    <property type="match status" value="1"/>
</dbReference>
<gene>
    <name evidence="6" type="primary">vipas39-L</name>
    <name evidence="6" type="ORF">Hamer_G009039</name>
</gene>
<dbReference type="GO" id="GO:0007034">
    <property type="term" value="P:vacuolar transport"/>
    <property type="evidence" value="ECO:0007669"/>
    <property type="project" value="TreeGrafter"/>
</dbReference>
<evidence type="ECO:0000256" key="5">
    <source>
        <dbReference type="ARBA" id="ARBA00023329"/>
    </source>
</evidence>
<comment type="caution">
    <text evidence="6">The sequence shown here is derived from an EMBL/GenBank/DDBJ whole genome shotgun (WGS) entry which is preliminary data.</text>
</comment>
<evidence type="ECO:0000256" key="2">
    <source>
        <dbReference type="ARBA" id="ARBA00004541"/>
    </source>
</evidence>
<evidence type="ECO:0000256" key="3">
    <source>
        <dbReference type="ARBA" id="ARBA00004603"/>
    </source>
</evidence>
<name>A0A8J5NB59_HOMAM</name>
<evidence type="ECO:0000313" key="6">
    <source>
        <dbReference type="EMBL" id="KAG7176261.1"/>
    </source>
</evidence>
<evidence type="ECO:0000313" key="7">
    <source>
        <dbReference type="Proteomes" id="UP000747542"/>
    </source>
</evidence>
<dbReference type="GO" id="GO:0006886">
    <property type="term" value="P:intracellular protein transport"/>
    <property type="evidence" value="ECO:0007669"/>
    <property type="project" value="TreeGrafter"/>
</dbReference>
<dbReference type="GO" id="GO:0005769">
    <property type="term" value="C:early endosome"/>
    <property type="evidence" value="ECO:0007669"/>
    <property type="project" value="UniProtKB-SubCell"/>
</dbReference>
<evidence type="ECO:0000256" key="1">
    <source>
        <dbReference type="ARBA" id="ARBA00004412"/>
    </source>
</evidence>
<reference evidence="6" key="1">
    <citation type="journal article" date="2021" name="Sci. Adv.">
        <title>The American lobster genome reveals insights on longevity, neural, and immune adaptations.</title>
        <authorList>
            <person name="Polinski J.M."/>
            <person name="Zimin A.V."/>
            <person name="Clark K.F."/>
            <person name="Kohn A.B."/>
            <person name="Sadowski N."/>
            <person name="Timp W."/>
            <person name="Ptitsyn A."/>
            <person name="Khanna P."/>
            <person name="Romanova D.Y."/>
            <person name="Williams P."/>
            <person name="Greenwood S.J."/>
            <person name="Moroz L.L."/>
            <person name="Walt D.R."/>
            <person name="Bodnar A.G."/>
        </authorList>
    </citation>
    <scope>NUCLEOTIDE SEQUENCE</scope>
    <source>
        <strain evidence="6">GMGI-L3</strain>
    </source>
</reference>
<comment type="subcellular location">
    <subcellularLocation>
        <location evidence="2">Cytoplasmic vesicle</location>
    </subcellularLocation>
    <subcellularLocation>
        <location evidence="1">Early endosome</location>
    </subcellularLocation>
    <subcellularLocation>
        <location evidence="3">Late endosome</location>
    </subcellularLocation>
</comment>
<dbReference type="InterPro" id="IPR038132">
    <property type="entry name" value="Vps16_C_sf"/>
</dbReference>
<protein>
    <submittedName>
        <fullName evidence="6">Spermatogenesis-defective protein 39-like</fullName>
    </submittedName>
</protein>
<accession>A0A8J5NB59</accession>
<dbReference type="EMBL" id="JAHLQT010003582">
    <property type="protein sequence ID" value="KAG7176261.1"/>
    <property type="molecule type" value="Genomic_DNA"/>
</dbReference>
<proteinExistence type="predicted"/>
<keyword evidence="5" id="KW-0968">Cytoplasmic vesicle</keyword>
<sequence length="444" mass="48877">MSRAENEAYWGSTDTAPSALDNFFDEDSNVSWTGYAGGYLSQSSKTAPCNGSGNAVSHGGQPVPSCTSITDNITIHSVTDRAVVDIPGTGNNSEKLSKGVGKAIGEKLDSWKPPSVSIKWNSSQGQGNGYCVQCSAKDNEISQLKKRLEEMQERPHATQLYVTYLKKRHNYAEAIDFLRLLGKPDDAAILAYEFALTSRAPEVKVKNMRKTLDNSFTDPNLSYEAKIVKENIKLLERQMAIDETDHNDLTNPMLTKYPRAANIVDKSLLTTLYYCCMYHWDSVESHAGSPMALRKAHSFTDHQVLWTILRGRARVNHWPLPNELDSWLGSKGLLGALGSITSAFSGAGKAISTLKSTLPIEQVVHTLSASGAPANVLAVYLALIDSIDTRLKLAMNYKCHQGVIDAYISQKDRDALEKYMHEIPAGSPEYLKAENALKSAKWKN</sequence>